<dbReference type="CDD" id="cd06257">
    <property type="entry name" value="DnaJ"/>
    <property type="match status" value="1"/>
</dbReference>
<comment type="caution">
    <text evidence="3">The sequence shown here is derived from an EMBL/GenBank/DDBJ whole genome shotgun (WGS) entry which is preliminary data.</text>
</comment>
<dbReference type="SMART" id="SM00271">
    <property type="entry name" value="DnaJ"/>
    <property type="match status" value="1"/>
</dbReference>
<evidence type="ECO:0000259" key="2">
    <source>
        <dbReference type="PROSITE" id="PS50076"/>
    </source>
</evidence>
<feature type="region of interest" description="Disordered" evidence="1">
    <location>
        <begin position="173"/>
        <end position="265"/>
    </location>
</feature>
<dbReference type="EMBL" id="WJXW01000021">
    <property type="protein sequence ID" value="KAF9728358.1"/>
    <property type="molecule type" value="Genomic_DNA"/>
</dbReference>
<accession>A0A9P6G459</accession>
<organism evidence="3 4">
    <name type="scientific">Paraphaeosphaeria minitans</name>
    <dbReference type="NCBI Taxonomy" id="565426"/>
    <lineage>
        <taxon>Eukaryota</taxon>
        <taxon>Fungi</taxon>
        <taxon>Dikarya</taxon>
        <taxon>Ascomycota</taxon>
        <taxon>Pezizomycotina</taxon>
        <taxon>Dothideomycetes</taxon>
        <taxon>Pleosporomycetidae</taxon>
        <taxon>Pleosporales</taxon>
        <taxon>Massarineae</taxon>
        <taxon>Didymosphaeriaceae</taxon>
        <taxon>Paraphaeosphaeria</taxon>
    </lineage>
</organism>
<evidence type="ECO:0000256" key="1">
    <source>
        <dbReference type="SAM" id="MobiDB-lite"/>
    </source>
</evidence>
<evidence type="ECO:0000313" key="3">
    <source>
        <dbReference type="EMBL" id="KAF9728358.1"/>
    </source>
</evidence>
<dbReference type="Gene3D" id="1.10.287.110">
    <property type="entry name" value="DnaJ domain"/>
    <property type="match status" value="1"/>
</dbReference>
<dbReference type="AlphaFoldDB" id="A0A9P6G459"/>
<dbReference type="PANTHER" id="PTHR43096">
    <property type="entry name" value="DNAJ HOMOLOG 1, MITOCHONDRIAL-RELATED"/>
    <property type="match status" value="1"/>
</dbReference>
<dbReference type="GO" id="GO:0005737">
    <property type="term" value="C:cytoplasm"/>
    <property type="evidence" value="ECO:0007669"/>
    <property type="project" value="TreeGrafter"/>
</dbReference>
<dbReference type="InterPro" id="IPR036869">
    <property type="entry name" value="J_dom_sf"/>
</dbReference>
<dbReference type="Pfam" id="PF00226">
    <property type="entry name" value="DnaJ"/>
    <property type="match status" value="1"/>
</dbReference>
<protein>
    <submittedName>
        <fullName evidence="3">Chaperone protein</fullName>
    </submittedName>
</protein>
<dbReference type="PRINTS" id="PR00625">
    <property type="entry name" value="JDOMAIN"/>
</dbReference>
<sequence>MAPFKPSIGDFYFDLDVTQSATQAEIKSAYRKLALRYHPDKTGCTKDDDDFKRFHAAYEQLRNAEEREIYDKAYIGRLKDAWITYRRYHEQEAKAQKEAEESKEGKEAEDACYEAKMKRLSSQHAAFRRYVEVARRQRLEGEKINPPPKGLADHEKAFLRAYLQAQLEKQAERKREEEKREAWHKKRQEEDKRRREEKERLRKEREDEERLRKEREEEGRRRREEKEREEREKQAAETKRKQEARKLKENLAEERTEEAARRAGARNEKAARLKLAKDYISRKQDEALARAVGIQATVDEVGESIGWAKKKRESQCMFCGVRVKVFCFQLPHGMGDACSPCKKGFNHVTHMPEQEEEQDADA</sequence>
<feature type="domain" description="J" evidence="2">
    <location>
        <begin position="10"/>
        <end position="74"/>
    </location>
</feature>
<reference evidence="3" key="1">
    <citation type="journal article" date="2020" name="Mol. Plant Microbe Interact.">
        <title>Genome Sequence of the Biocontrol Agent Coniothyrium minitans strain Conio (IMI 134523).</title>
        <authorList>
            <person name="Patel D."/>
            <person name="Shittu T.A."/>
            <person name="Baroncelli R."/>
            <person name="Muthumeenakshi S."/>
            <person name="Osborne T.H."/>
            <person name="Janganan T.K."/>
            <person name="Sreenivasaprasad S."/>
        </authorList>
    </citation>
    <scope>NUCLEOTIDE SEQUENCE</scope>
    <source>
        <strain evidence="3">Conio</strain>
    </source>
</reference>
<evidence type="ECO:0000313" key="4">
    <source>
        <dbReference type="Proteomes" id="UP000756921"/>
    </source>
</evidence>
<dbReference type="PANTHER" id="PTHR43096:SF10">
    <property type="entry name" value="CHAPERONE PROTEIN DNAJ A6, CHLOROPLASTIC"/>
    <property type="match status" value="1"/>
</dbReference>
<name>A0A9P6G459_9PLEO</name>
<dbReference type="Proteomes" id="UP000756921">
    <property type="component" value="Unassembled WGS sequence"/>
</dbReference>
<keyword evidence="4" id="KW-1185">Reference proteome</keyword>
<dbReference type="SUPFAM" id="SSF46565">
    <property type="entry name" value="Chaperone J-domain"/>
    <property type="match status" value="1"/>
</dbReference>
<dbReference type="InterPro" id="IPR001623">
    <property type="entry name" value="DnaJ_domain"/>
</dbReference>
<dbReference type="GO" id="GO:0042026">
    <property type="term" value="P:protein refolding"/>
    <property type="evidence" value="ECO:0007669"/>
    <property type="project" value="TreeGrafter"/>
</dbReference>
<dbReference type="OrthoDB" id="10250354at2759"/>
<proteinExistence type="predicted"/>
<gene>
    <name evidence="3" type="ORF">PMIN01_13639</name>
</gene>
<dbReference type="GO" id="GO:0051082">
    <property type="term" value="F:unfolded protein binding"/>
    <property type="evidence" value="ECO:0007669"/>
    <property type="project" value="TreeGrafter"/>
</dbReference>
<dbReference type="PROSITE" id="PS50076">
    <property type="entry name" value="DNAJ_2"/>
    <property type="match status" value="1"/>
</dbReference>